<dbReference type="InterPro" id="IPR051323">
    <property type="entry name" value="AtsK-like"/>
</dbReference>
<proteinExistence type="inferred from homology"/>
<gene>
    <name evidence="9" type="ORF">SAMN04489745_1822</name>
</gene>
<dbReference type="InterPro" id="IPR003819">
    <property type="entry name" value="TauD/TfdA-like"/>
</dbReference>
<dbReference type="SUPFAM" id="SSF51197">
    <property type="entry name" value="Clavaminate synthase-like"/>
    <property type="match status" value="1"/>
</dbReference>
<dbReference type="Gene3D" id="3.60.130.10">
    <property type="entry name" value="Clavaminate synthase-like"/>
    <property type="match status" value="1"/>
</dbReference>
<evidence type="ECO:0000259" key="8">
    <source>
        <dbReference type="Pfam" id="PF02668"/>
    </source>
</evidence>
<keyword evidence="5" id="KW-0560">Oxidoreductase</keyword>
<accession>A0A1H4NZ38</accession>
<name>A0A1H4NZ38_9MICC</name>
<evidence type="ECO:0000256" key="2">
    <source>
        <dbReference type="ARBA" id="ARBA00005896"/>
    </source>
</evidence>
<sequence>MSTIAATKLDFTPLSARIGAEIRGLDLSGDLDPDTVTQIREALNRHKALVFREANILTDEDQVRFASHFGPLTKAHPTVASVEGEENVLPVDSENGSANTWHTDVTFVLNPPQASTLRSIEVPAYGGETLIATTEGAYRDLPEELRRFANTLWAIHTNDYDYSVPKNLEHATAEERRKEFTRVHFETAHPVVRVHPLTGEHGLFIGGFAQRLRIVGLSNTESRDILRLLQAYVTRPENVVRVTWEPNQVVLFDNRITQHYAPDNYDSQPRRLNRVTIAGDIPVGVDGTVSQSLQGDSSVYSVIAPVDGGQHGVPASTGAPVAPGGHETPVQQPDQGSTRHDA</sequence>
<evidence type="ECO:0000256" key="3">
    <source>
        <dbReference type="ARBA" id="ARBA00022723"/>
    </source>
</evidence>
<dbReference type="EMBL" id="FNSN01000003">
    <property type="protein sequence ID" value="SEC00470.1"/>
    <property type="molecule type" value="Genomic_DNA"/>
</dbReference>
<dbReference type="PANTHER" id="PTHR30468:SF5">
    <property type="entry name" value="ALPHA-KETOGLUTARATE-DEPENDENT SULFATE ESTER DIOXYGENASE"/>
    <property type="match status" value="1"/>
</dbReference>
<dbReference type="Pfam" id="PF02668">
    <property type="entry name" value="TauD"/>
    <property type="match status" value="1"/>
</dbReference>
<protein>
    <submittedName>
        <fullName evidence="9">Taurine dioxygenase</fullName>
    </submittedName>
</protein>
<feature type="region of interest" description="Disordered" evidence="7">
    <location>
        <begin position="304"/>
        <end position="342"/>
    </location>
</feature>
<dbReference type="Proteomes" id="UP000182652">
    <property type="component" value="Unassembled WGS sequence"/>
</dbReference>
<dbReference type="STRING" id="156980.SAMN04489745_1822"/>
<evidence type="ECO:0000313" key="10">
    <source>
        <dbReference type="Proteomes" id="UP000182652"/>
    </source>
</evidence>
<keyword evidence="4 9" id="KW-0223">Dioxygenase</keyword>
<dbReference type="InterPro" id="IPR042098">
    <property type="entry name" value="TauD-like_sf"/>
</dbReference>
<reference evidence="9 10" key="1">
    <citation type="submission" date="2016-10" db="EMBL/GenBank/DDBJ databases">
        <authorList>
            <person name="de Groot N.N."/>
        </authorList>
    </citation>
    <scope>NUCLEOTIDE SEQUENCE [LARGE SCALE GENOMIC DNA]</scope>
    <source>
        <strain evidence="9 10">DSM 10495</strain>
    </source>
</reference>
<comment type="cofactor">
    <cofactor evidence="1">
        <name>Fe(2+)</name>
        <dbReference type="ChEBI" id="CHEBI:29033"/>
    </cofactor>
</comment>
<keyword evidence="3" id="KW-0479">Metal-binding</keyword>
<comment type="similarity">
    <text evidence="2">Belongs to the TfdA dioxygenase family.</text>
</comment>
<dbReference type="GO" id="GO:0005737">
    <property type="term" value="C:cytoplasm"/>
    <property type="evidence" value="ECO:0007669"/>
    <property type="project" value="TreeGrafter"/>
</dbReference>
<evidence type="ECO:0000256" key="6">
    <source>
        <dbReference type="ARBA" id="ARBA00023004"/>
    </source>
</evidence>
<keyword evidence="10" id="KW-1185">Reference proteome</keyword>
<dbReference type="GO" id="GO:0046872">
    <property type="term" value="F:metal ion binding"/>
    <property type="evidence" value="ECO:0007669"/>
    <property type="project" value="UniProtKB-KW"/>
</dbReference>
<keyword evidence="6" id="KW-0408">Iron</keyword>
<evidence type="ECO:0000256" key="7">
    <source>
        <dbReference type="SAM" id="MobiDB-lite"/>
    </source>
</evidence>
<organism evidence="9 10">
    <name type="scientific">Arthrobacter woluwensis</name>
    <dbReference type="NCBI Taxonomy" id="156980"/>
    <lineage>
        <taxon>Bacteria</taxon>
        <taxon>Bacillati</taxon>
        <taxon>Actinomycetota</taxon>
        <taxon>Actinomycetes</taxon>
        <taxon>Micrococcales</taxon>
        <taxon>Micrococcaceae</taxon>
        <taxon>Arthrobacter</taxon>
    </lineage>
</organism>
<dbReference type="PANTHER" id="PTHR30468">
    <property type="entry name" value="ALPHA-KETOGLUTARATE-DEPENDENT SULFONATE DIOXYGENASE"/>
    <property type="match status" value="1"/>
</dbReference>
<feature type="domain" description="TauD/TfdA-like" evidence="8">
    <location>
        <begin position="11"/>
        <end position="276"/>
    </location>
</feature>
<dbReference type="RefSeq" id="WP_082723977.1">
    <property type="nucleotide sequence ID" value="NZ_FNSN01000003.1"/>
</dbReference>
<evidence type="ECO:0000256" key="4">
    <source>
        <dbReference type="ARBA" id="ARBA00022964"/>
    </source>
</evidence>
<evidence type="ECO:0000256" key="5">
    <source>
        <dbReference type="ARBA" id="ARBA00023002"/>
    </source>
</evidence>
<dbReference type="AlphaFoldDB" id="A0A1H4NZ38"/>
<evidence type="ECO:0000256" key="1">
    <source>
        <dbReference type="ARBA" id="ARBA00001954"/>
    </source>
</evidence>
<evidence type="ECO:0000313" key="9">
    <source>
        <dbReference type="EMBL" id="SEC00470.1"/>
    </source>
</evidence>
<dbReference type="GO" id="GO:0016706">
    <property type="term" value="F:2-oxoglutarate-dependent dioxygenase activity"/>
    <property type="evidence" value="ECO:0007669"/>
    <property type="project" value="TreeGrafter"/>
</dbReference>